<evidence type="ECO:0008006" key="12">
    <source>
        <dbReference type="Google" id="ProtNLM"/>
    </source>
</evidence>
<feature type="signal peptide" evidence="9">
    <location>
        <begin position="1"/>
        <end position="19"/>
    </location>
</feature>
<dbReference type="EMBL" id="BMIB01000001">
    <property type="protein sequence ID" value="GGH57343.1"/>
    <property type="molecule type" value="Genomic_DNA"/>
</dbReference>
<dbReference type="Proteomes" id="UP000627292">
    <property type="component" value="Unassembled WGS sequence"/>
</dbReference>
<keyword evidence="7" id="KW-0998">Cell outer membrane</keyword>
<keyword evidence="5" id="KW-0812">Transmembrane</keyword>
<evidence type="ECO:0000256" key="1">
    <source>
        <dbReference type="ARBA" id="ARBA00004442"/>
    </source>
</evidence>
<dbReference type="SUPFAM" id="SSF56954">
    <property type="entry name" value="Outer membrane efflux proteins (OEP)"/>
    <property type="match status" value="1"/>
</dbReference>
<dbReference type="GO" id="GO:0015288">
    <property type="term" value="F:porin activity"/>
    <property type="evidence" value="ECO:0007669"/>
    <property type="project" value="TreeGrafter"/>
</dbReference>
<dbReference type="GO" id="GO:0015562">
    <property type="term" value="F:efflux transmembrane transporter activity"/>
    <property type="evidence" value="ECO:0007669"/>
    <property type="project" value="InterPro"/>
</dbReference>
<reference evidence="10" key="1">
    <citation type="journal article" date="2014" name="Int. J. Syst. Evol. Microbiol.">
        <title>Complete genome sequence of Corynebacterium casei LMG S-19264T (=DSM 44701T), isolated from a smear-ripened cheese.</title>
        <authorList>
            <consortium name="US DOE Joint Genome Institute (JGI-PGF)"/>
            <person name="Walter F."/>
            <person name="Albersmeier A."/>
            <person name="Kalinowski J."/>
            <person name="Ruckert C."/>
        </authorList>
    </citation>
    <scope>NUCLEOTIDE SEQUENCE</scope>
    <source>
        <strain evidence="10">CGMCC 1.15290</strain>
    </source>
</reference>
<comment type="similarity">
    <text evidence="2">Belongs to the outer membrane factor (OMF) (TC 1.B.17) family.</text>
</comment>
<organism evidence="10 11">
    <name type="scientific">Filimonas zeae</name>
    <dbReference type="NCBI Taxonomy" id="1737353"/>
    <lineage>
        <taxon>Bacteria</taxon>
        <taxon>Pseudomonadati</taxon>
        <taxon>Bacteroidota</taxon>
        <taxon>Chitinophagia</taxon>
        <taxon>Chitinophagales</taxon>
        <taxon>Chitinophagaceae</taxon>
        <taxon>Filimonas</taxon>
    </lineage>
</organism>
<feature type="chain" id="PRO_5037931357" description="Outer membrane protein TolC" evidence="9">
    <location>
        <begin position="20"/>
        <end position="422"/>
    </location>
</feature>
<dbReference type="GO" id="GO:0009279">
    <property type="term" value="C:cell outer membrane"/>
    <property type="evidence" value="ECO:0007669"/>
    <property type="project" value="UniProtKB-SubCell"/>
</dbReference>
<dbReference type="PANTHER" id="PTHR30026:SF20">
    <property type="entry name" value="OUTER MEMBRANE PROTEIN TOLC"/>
    <property type="match status" value="1"/>
</dbReference>
<feature type="coiled-coil region" evidence="8">
    <location>
        <begin position="317"/>
        <end position="369"/>
    </location>
</feature>
<proteinExistence type="inferred from homology"/>
<dbReference type="PANTHER" id="PTHR30026">
    <property type="entry name" value="OUTER MEMBRANE PROTEIN TOLC"/>
    <property type="match status" value="1"/>
</dbReference>
<dbReference type="RefSeq" id="WP_188949804.1">
    <property type="nucleotide sequence ID" value="NZ_BMIB01000001.1"/>
</dbReference>
<evidence type="ECO:0000256" key="8">
    <source>
        <dbReference type="SAM" id="Coils"/>
    </source>
</evidence>
<evidence type="ECO:0000256" key="7">
    <source>
        <dbReference type="ARBA" id="ARBA00023237"/>
    </source>
</evidence>
<keyword evidence="4" id="KW-1134">Transmembrane beta strand</keyword>
<name>A0A917IKR5_9BACT</name>
<dbReference type="AlphaFoldDB" id="A0A917IKR5"/>
<evidence type="ECO:0000256" key="6">
    <source>
        <dbReference type="ARBA" id="ARBA00023136"/>
    </source>
</evidence>
<dbReference type="InterPro" id="IPR003423">
    <property type="entry name" value="OMP_efflux"/>
</dbReference>
<dbReference type="Gene3D" id="1.20.1600.10">
    <property type="entry name" value="Outer membrane efflux proteins (OEP)"/>
    <property type="match status" value="1"/>
</dbReference>
<evidence type="ECO:0000256" key="3">
    <source>
        <dbReference type="ARBA" id="ARBA00022448"/>
    </source>
</evidence>
<accession>A0A917IKR5</accession>
<keyword evidence="11" id="KW-1185">Reference proteome</keyword>
<dbReference type="GO" id="GO:1990281">
    <property type="term" value="C:efflux pump complex"/>
    <property type="evidence" value="ECO:0007669"/>
    <property type="project" value="TreeGrafter"/>
</dbReference>
<evidence type="ECO:0000313" key="10">
    <source>
        <dbReference type="EMBL" id="GGH57343.1"/>
    </source>
</evidence>
<keyword evidence="8" id="KW-0175">Coiled coil</keyword>
<comment type="subcellular location">
    <subcellularLocation>
        <location evidence="1">Cell outer membrane</location>
    </subcellularLocation>
</comment>
<evidence type="ECO:0000256" key="5">
    <source>
        <dbReference type="ARBA" id="ARBA00022692"/>
    </source>
</evidence>
<protein>
    <recommendedName>
        <fullName evidence="12">Outer membrane protein TolC</fullName>
    </recommendedName>
</protein>
<gene>
    <name evidence="10" type="ORF">GCM10011379_01930</name>
</gene>
<dbReference type="Pfam" id="PF02321">
    <property type="entry name" value="OEP"/>
    <property type="match status" value="2"/>
</dbReference>
<dbReference type="InterPro" id="IPR051906">
    <property type="entry name" value="TolC-like"/>
</dbReference>
<evidence type="ECO:0000313" key="11">
    <source>
        <dbReference type="Proteomes" id="UP000627292"/>
    </source>
</evidence>
<keyword evidence="6" id="KW-0472">Membrane</keyword>
<comment type="caution">
    <text evidence="10">The sequence shown here is derived from an EMBL/GenBank/DDBJ whole genome shotgun (WGS) entry which is preliminary data.</text>
</comment>
<evidence type="ECO:0000256" key="2">
    <source>
        <dbReference type="ARBA" id="ARBA00007613"/>
    </source>
</evidence>
<keyword evidence="9" id="KW-0732">Signal</keyword>
<keyword evidence="3" id="KW-0813">Transport</keyword>
<evidence type="ECO:0000256" key="4">
    <source>
        <dbReference type="ARBA" id="ARBA00022452"/>
    </source>
</evidence>
<sequence length="422" mass="46122">MKYVSFLITGVLLAGAVAAQQPLTLEQCRQLASQRNHRLQAAALNIAAAKARQAQAEAGGKPTVDVSATGFYFGKPLNSLLPEYGISPGVSISQSVYNGNKVKLGKALAANGVTLEEEQRALTASEVLYNTDKAYWQVVAAGEKIKLAVQYNKQLQALYTDLNNQYQAGITYKNDVLRIKVQQNENELNLLQARDALTLAQLSLAQITGLDSATGFTISDTITGSFSPVLNDTVQAGAGLSRPELRILQRNIAAGKIQENLLKADQLPSVNLGVNGVTAFGKQGINPTSSSNFMATWYSMLSVNIPVFDWGKRKQKVKEQQYKIQAQEYQLKEQEELISLEVRQAWLQLNQSARRVELSAASLEQAEENLRLSTDRLKAGTIIGKDVLEAQTLWQQAFSDMIDAKVTYKVNEAALRKALGTS</sequence>
<reference evidence="10" key="2">
    <citation type="submission" date="2020-09" db="EMBL/GenBank/DDBJ databases">
        <authorList>
            <person name="Sun Q."/>
            <person name="Zhou Y."/>
        </authorList>
    </citation>
    <scope>NUCLEOTIDE SEQUENCE</scope>
    <source>
        <strain evidence="10">CGMCC 1.15290</strain>
    </source>
</reference>
<evidence type="ECO:0000256" key="9">
    <source>
        <dbReference type="SAM" id="SignalP"/>
    </source>
</evidence>